<dbReference type="GO" id="GO:0005886">
    <property type="term" value="C:plasma membrane"/>
    <property type="evidence" value="ECO:0007669"/>
    <property type="project" value="UniProtKB-SubCell"/>
</dbReference>
<dbReference type="OrthoDB" id="676979at2759"/>
<dbReference type="Proteomes" id="UP000193642">
    <property type="component" value="Unassembled WGS sequence"/>
</dbReference>
<keyword evidence="6" id="KW-0472">Membrane</keyword>
<dbReference type="Gene3D" id="3.80.10.10">
    <property type="entry name" value="Ribonuclease Inhibitor"/>
    <property type="match status" value="1"/>
</dbReference>
<evidence type="ECO:0000256" key="10">
    <source>
        <dbReference type="SAM" id="SignalP"/>
    </source>
</evidence>
<protein>
    <recommendedName>
        <fullName evidence="13">L domain-like protein</fullName>
    </recommendedName>
</protein>
<dbReference type="EMBL" id="MCGO01000007">
    <property type="protein sequence ID" value="ORY50552.1"/>
    <property type="molecule type" value="Genomic_DNA"/>
</dbReference>
<evidence type="ECO:0000256" key="1">
    <source>
        <dbReference type="ARBA" id="ARBA00004236"/>
    </source>
</evidence>
<comment type="caution">
    <text evidence="11">The sequence shown here is derived from an EMBL/GenBank/DDBJ whole genome shotgun (WGS) entry which is preliminary data.</text>
</comment>
<feature type="chain" id="PRO_5011965746" description="L domain-like protein" evidence="10">
    <location>
        <begin position="21"/>
        <end position="318"/>
    </location>
</feature>
<evidence type="ECO:0000313" key="11">
    <source>
        <dbReference type="EMBL" id="ORY50552.1"/>
    </source>
</evidence>
<evidence type="ECO:0000256" key="8">
    <source>
        <dbReference type="ARBA" id="ARBA00023180"/>
    </source>
</evidence>
<keyword evidence="4 10" id="KW-0732">Signal</keyword>
<keyword evidence="7" id="KW-0675">Receptor</keyword>
<feature type="signal peptide" evidence="10">
    <location>
        <begin position="1"/>
        <end position="20"/>
    </location>
</feature>
<name>A0A1Y2CU81_9FUNG</name>
<dbReference type="PANTHER" id="PTHR48052:SF8">
    <property type="entry name" value="LRR RECEPTOR-LIKE SERINE_THREONINE-PROTEIN KINASE FLS2"/>
    <property type="match status" value="1"/>
</dbReference>
<keyword evidence="5" id="KW-1133">Transmembrane helix</keyword>
<keyword evidence="3" id="KW-0812">Transmembrane</keyword>
<evidence type="ECO:0000256" key="9">
    <source>
        <dbReference type="ARBA" id="ARBA00037847"/>
    </source>
</evidence>
<evidence type="ECO:0000256" key="5">
    <source>
        <dbReference type="ARBA" id="ARBA00022989"/>
    </source>
</evidence>
<dbReference type="PANTHER" id="PTHR48052">
    <property type="entry name" value="UNNAMED PRODUCT"/>
    <property type="match status" value="1"/>
</dbReference>
<sequence>MFGIPVFAAIFSCAIMVVAGVTDLDCTTANSIWPAVFTSLTNCCTTATVDCNGASNSTGLIDSDDCFVSCNSYGLLDRIKIQNTNLAAGVVPNFNNLGSLTTLIIANNSFLGQLSRWPTTLVFVFPLCSDIRRNQIDGPIPTLPFTTSHAYFDCNALSDAIPPLPNNIIEFCSNSNQHTGSLPEFNTPYLVSFNATDNQLNGTIPLSFSSSSLKQFEVTNNQLTGAIPNLPSSLTTGKFDGNCFSRPSSVTFKNSCPIASTCSSQADCAQHNATGIVDCVAASSSGALQCLFTCCNAPGSTPTNGNTTCTVSFTVCDS</sequence>
<keyword evidence="2" id="KW-1003">Cell membrane</keyword>
<dbReference type="InterPro" id="IPR032675">
    <property type="entry name" value="LRR_dom_sf"/>
</dbReference>
<dbReference type="AlphaFoldDB" id="A0A1Y2CU81"/>
<reference evidence="11 12" key="1">
    <citation type="submission" date="2016-07" db="EMBL/GenBank/DDBJ databases">
        <title>Pervasive Adenine N6-methylation of Active Genes in Fungi.</title>
        <authorList>
            <consortium name="DOE Joint Genome Institute"/>
            <person name="Mondo S.J."/>
            <person name="Dannebaum R.O."/>
            <person name="Kuo R.C."/>
            <person name="Labutti K."/>
            <person name="Haridas S."/>
            <person name="Kuo A."/>
            <person name="Salamov A."/>
            <person name="Ahrendt S.R."/>
            <person name="Lipzen A."/>
            <person name="Sullivan W."/>
            <person name="Andreopoulos W.B."/>
            <person name="Clum A."/>
            <person name="Lindquist E."/>
            <person name="Daum C."/>
            <person name="Ramamoorthy G.K."/>
            <person name="Gryganskyi A."/>
            <person name="Culley D."/>
            <person name="Magnuson J.K."/>
            <person name="James T.Y."/>
            <person name="O'Malley M.A."/>
            <person name="Stajich J.E."/>
            <person name="Spatafora J.W."/>
            <person name="Visel A."/>
            <person name="Grigoriev I.V."/>
        </authorList>
    </citation>
    <scope>NUCLEOTIDE SEQUENCE [LARGE SCALE GENOMIC DNA]</scope>
    <source>
        <strain evidence="11 12">JEL800</strain>
    </source>
</reference>
<dbReference type="GO" id="GO:0012505">
    <property type="term" value="C:endomembrane system"/>
    <property type="evidence" value="ECO:0007669"/>
    <property type="project" value="UniProtKB-SubCell"/>
</dbReference>
<dbReference type="SUPFAM" id="SSF52058">
    <property type="entry name" value="L domain-like"/>
    <property type="match status" value="1"/>
</dbReference>
<keyword evidence="8" id="KW-0325">Glycoprotein</keyword>
<gene>
    <name evidence="11" type="ORF">BCR33DRAFT_762845</name>
</gene>
<keyword evidence="12" id="KW-1185">Reference proteome</keyword>
<organism evidence="11 12">
    <name type="scientific">Rhizoclosmatium globosum</name>
    <dbReference type="NCBI Taxonomy" id="329046"/>
    <lineage>
        <taxon>Eukaryota</taxon>
        <taxon>Fungi</taxon>
        <taxon>Fungi incertae sedis</taxon>
        <taxon>Chytridiomycota</taxon>
        <taxon>Chytridiomycota incertae sedis</taxon>
        <taxon>Chytridiomycetes</taxon>
        <taxon>Chytridiales</taxon>
        <taxon>Chytriomycetaceae</taxon>
        <taxon>Rhizoclosmatium</taxon>
    </lineage>
</organism>
<accession>A0A1Y2CU81</accession>
<proteinExistence type="predicted"/>
<evidence type="ECO:0000256" key="4">
    <source>
        <dbReference type="ARBA" id="ARBA00022729"/>
    </source>
</evidence>
<evidence type="ECO:0000256" key="3">
    <source>
        <dbReference type="ARBA" id="ARBA00022692"/>
    </source>
</evidence>
<evidence type="ECO:0008006" key="13">
    <source>
        <dbReference type="Google" id="ProtNLM"/>
    </source>
</evidence>
<evidence type="ECO:0000313" key="12">
    <source>
        <dbReference type="Proteomes" id="UP000193642"/>
    </source>
</evidence>
<evidence type="ECO:0000256" key="7">
    <source>
        <dbReference type="ARBA" id="ARBA00023170"/>
    </source>
</evidence>
<evidence type="ECO:0000256" key="6">
    <source>
        <dbReference type="ARBA" id="ARBA00023136"/>
    </source>
</evidence>
<comment type="subcellular location">
    <subcellularLocation>
        <location evidence="1">Cell membrane</location>
    </subcellularLocation>
    <subcellularLocation>
        <location evidence="9">Endomembrane system</location>
        <topology evidence="9">Single-pass membrane protein</topology>
    </subcellularLocation>
</comment>
<evidence type="ECO:0000256" key="2">
    <source>
        <dbReference type="ARBA" id="ARBA00022475"/>
    </source>
</evidence>